<keyword evidence="8" id="KW-1185">Reference proteome</keyword>
<dbReference type="InterPro" id="IPR036271">
    <property type="entry name" value="Tet_transcr_reg_TetR-rel_C_sf"/>
</dbReference>
<sequence length="193" mass="21413">MLKHVITVLTERGYGRTRFSDVAQVAGLAVSTLQFYFGSRDDMLLEALQHSTEQEVLALEATAAEGSPWQRLVALVDRALDPLSEDAWRMLMEFWHASMRDPELREHGEHLHRRYRQPFVDAIRGGVEQGDFQGLASSDEAIENVVTVLVGVLDGLIIPRVLDHEYYDGPGVRTVVLATLASALGVTPTDETA</sequence>
<dbReference type="InterPro" id="IPR001647">
    <property type="entry name" value="HTH_TetR"/>
</dbReference>
<name>A0ABQ2HAT3_9PSEU</name>
<dbReference type="SUPFAM" id="SSF48498">
    <property type="entry name" value="Tetracyclin repressor-like, C-terminal domain"/>
    <property type="match status" value="1"/>
</dbReference>
<evidence type="ECO:0000259" key="6">
    <source>
        <dbReference type="PROSITE" id="PS50977"/>
    </source>
</evidence>
<evidence type="ECO:0000256" key="4">
    <source>
        <dbReference type="ARBA" id="ARBA00023163"/>
    </source>
</evidence>
<accession>A0ABQ2HAT3</accession>
<dbReference type="InterPro" id="IPR009057">
    <property type="entry name" value="Homeodomain-like_sf"/>
</dbReference>
<keyword evidence="1" id="KW-0678">Repressor</keyword>
<keyword evidence="3 5" id="KW-0238">DNA-binding</keyword>
<organism evidence="7 8">
    <name type="scientific">Lentzea pudingi</name>
    <dbReference type="NCBI Taxonomy" id="1789439"/>
    <lineage>
        <taxon>Bacteria</taxon>
        <taxon>Bacillati</taxon>
        <taxon>Actinomycetota</taxon>
        <taxon>Actinomycetes</taxon>
        <taxon>Pseudonocardiales</taxon>
        <taxon>Pseudonocardiaceae</taxon>
        <taxon>Lentzea</taxon>
    </lineage>
</organism>
<evidence type="ECO:0000256" key="3">
    <source>
        <dbReference type="ARBA" id="ARBA00023125"/>
    </source>
</evidence>
<comment type="caution">
    <text evidence="7">The sequence shown here is derived from an EMBL/GenBank/DDBJ whole genome shotgun (WGS) entry which is preliminary data.</text>
</comment>
<evidence type="ECO:0000313" key="7">
    <source>
        <dbReference type="EMBL" id="GGM73574.1"/>
    </source>
</evidence>
<feature type="domain" description="HTH tetR-type" evidence="6">
    <location>
        <begin position="1"/>
        <end position="55"/>
    </location>
</feature>
<dbReference type="Pfam" id="PF00440">
    <property type="entry name" value="TetR_N"/>
    <property type="match status" value="1"/>
</dbReference>
<dbReference type="PANTHER" id="PTHR30055:SF234">
    <property type="entry name" value="HTH-TYPE TRANSCRIPTIONAL REGULATOR BETI"/>
    <property type="match status" value="1"/>
</dbReference>
<dbReference type="Proteomes" id="UP000597656">
    <property type="component" value="Unassembled WGS sequence"/>
</dbReference>
<dbReference type="Gene3D" id="1.10.357.10">
    <property type="entry name" value="Tetracycline Repressor, domain 2"/>
    <property type="match status" value="1"/>
</dbReference>
<evidence type="ECO:0000256" key="5">
    <source>
        <dbReference type="PROSITE-ProRule" id="PRU00335"/>
    </source>
</evidence>
<feature type="DNA-binding region" description="H-T-H motif" evidence="5">
    <location>
        <begin position="18"/>
        <end position="37"/>
    </location>
</feature>
<protein>
    <submittedName>
        <fullName evidence="7">TetR family transcriptional regulator</fullName>
    </submittedName>
</protein>
<evidence type="ECO:0000313" key="8">
    <source>
        <dbReference type="Proteomes" id="UP000597656"/>
    </source>
</evidence>
<gene>
    <name evidence="7" type="ORF">GCM10011609_06710</name>
</gene>
<evidence type="ECO:0000256" key="1">
    <source>
        <dbReference type="ARBA" id="ARBA00022491"/>
    </source>
</evidence>
<dbReference type="InterPro" id="IPR039538">
    <property type="entry name" value="BetI_C"/>
</dbReference>
<evidence type="ECO:0000256" key="2">
    <source>
        <dbReference type="ARBA" id="ARBA00023015"/>
    </source>
</evidence>
<dbReference type="PANTHER" id="PTHR30055">
    <property type="entry name" value="HTH-TYPE TRANSCRIPTIONAL REGULATOR RUTR"/>
    <property type="match status" value="1"/>
</dbReference>
<keyword evidence="4" id="KW-0804">Transcription</keyword>
<dbReference type="PROSITE" id="PS50977">
    <property type="entry name" value="HTH_TETR_2"/>
    <property type="match status" value="1"/>
</dbReference>
<reference evidence="8" key="1">
    <citation type="journal article" date="2019" name="Int. J. Syst. Evol. Microbiol.">
        <title>The Global Catalogue of Microorganisms (GCM) 10K type strain sequencing project: providing services to taxonomists for standard genome sequencing and annotation.</title>
        <authorList>
            <consortium name="The Broad Institute Genomics Platform"/>
            <consortium name="The Broad Institute Genome Sequencing Center for Infectious Disease"/>
            <person name="Wu L."/>
            <person name="Ma J."/>
        </authorList>
    </citation>
    <scope>NUCLEOTIDE SEQUENCE [LARGE SCALE GENOMIC DNA]</scope>
    <source>
        <strain evidence="8">CGMCC 4.7319</strain>
    </source>
</reference>
<dbReference type="InterPro" id="IPR050109">
    <property type="entry name" value="HTH-type_TetR-like_transc_reg"/>
</dbReference>
<dbReference type="EMBL" id="BMNC01000001">
    <property type="protein sequence ID" value="GGM73574.1"/>
    <property type="molecule type" value="Genomic_DNA"/>
</dbReference>
<proteinExistence type="predicted"/>
<dbReference type="SUPFAM" id="SSF46689">
    <property type="entry name" value="Homeodomain-like"/>
    <property type="match status" value="1"/>
</dbReference>
<dbReference type="Pfam" id="PF13977">
    <property type="entry name" value="TetR_C_6"/>
    <property type="match status" value="1"/>
</dbReference>
<keyword evidence="2" id="KW-0805">Transcription regulation</keyword>